<dbReference type="AlphaFoldDB" id="A0A345SV56"/>
<accession>A0A345SV56</accession>
<gene>
    <name evidence="1" type="ORF">C7M71_009310</name>
</gene>
<dbReference type="OrthoDB" id="5143400at2"/>
<dbReference type="KEGG" id="stri:C7M71_009310"/>
<evidence type="ECO:0000313" key="1">
    <source>
        <dbReference type="EMBL" id="AXI77611.1"/>
    </source>
</evidence>
<keyword evidence="2" id="KW-1185">Reference proteome</keyword>
<name>A0A345SV56_9ACTN</name>
<organism evidence="1 2">
    <name type="scientific">Peterkaempfera bronchialis</name>
    <dbReference type="NCBI Taxonomy" id="2126346"/>
    <lineage>
        <taxon>Bacteria</taxon>
        <taxon>Bacillati</taxon>
        <taxon>Actinomycetota</taxon>
        <taxon>Actinomycetes</taxon>
        <taxon>Kitasatosporales</taxon>
        <taxon>Streptomycetaceae</taxon>
        <taxon>Peterkaempfera</taxon>
    </lineage>
</organism>
<protein>
    <submittedName>
        <fullName evidence="1">Uncharacterized protein</fullName>
    </submittedName>
</protein>
<reference evidence="2" key="1">
    <citation type="submission" date="2018-07" db="EMBL/GenBank/DDBJ databases">
        <title>Streptacidiphilus bronchialis DSM 106435 chromosome.</title>
        <authorList>
            <person name="Batra D."/>
            <person name="Gulvik C.A."/>
        </authorList>
    </citation>
    <scope>NUCLEOTIDE SEQUENCE [LARGE SCALE GENOMIC DNA]</scope>
    <source>
        <strain evidence="2">DSM 106435</strain>
    </source>
</reference>
<sequence>MRAVYDRGRRSTWLTVSAADGSTARAAPDGAVSRTGPREIWPGVEAVYDRWMEAGRPGRERYGLTVAAGRRWVWLDRADREWG</sequence>
<dbReference type="Proteomes" id="UP000249340">
    <property type="component" value="Chromosome"/>
</dbReference>
<evidence type="ECO:0000313" key="2">
    <source>
        <dbReference type="Proteomes" id="UP000249340"/>
    </source>
</evidence>
<proteinExistence type="predicted"/>
<dbReference type="EMBL" id="CP031264">
    <property type="protein sequence ID" value="AXI77611.1"/>
    <property type="molecule type" value="Genomic_DNA"/>
</dbReference>